<proteinExistence type="inferred from homology"/>
<dbReference type="Pfam" id="PF00459">
    <property type="entry name" value="Inositol_P"/>
    <property type="match status" value="1"/>
</dbReference>
<keyword evidence="10" id="KW-1185">Reference proteome</keyword>
<dbReference type="EMBL" id="BAAAND010000007">
    <property type="protein sequence ID" value="GAA1593765.1"/>
    <property type="molecule type" value="Genomic_DNA"/>
</dbReference>
<evidence type="ECO:0000313" key="9">
    <source>
        <dbReference type="EMBL" id="GAA1593765.1"/>
    </source>
</evidence>
<keyword evidence="4 7" id="KW-0479">Metal-binding</keyword>
<feature type="region of interest" description="Disordered" evidence="8">
    <location>
        <begin position="130"/>
        <end position="188"/>
    </location>
</feature>
<reference evidence="10" key="1">
    <citation type="journal article" date="2019" name="Int. J. Syst. Evol. Microbiol.">
        <title>The Global Catalogue of Microorganisms (GCM) 10K type strain sequencing project: providing services to taxonomists for standard genome sequencing and annotation.</title>
        <authorList>
            <consortium name="The Broad Institute Genomics Platform"/>
            <consortium name="The Broad Institute Genome Sequencing Center for Infectious Disease"/>
            <person name="Wu L."/>
            <person name="Ma J."/>
        </authorList>
    </citation>
    <scope>NUCLEOTIDE SEQUENCE [LARGE SCALE GENOMIC DNA]</scope>
    <source>
        <strain evidence="10">JCM 14304</strain>
    </source>
</reference>
<dbReference type="PANTHER" id="PTHR20854">
    <property type="entry name" value="INOSITOL MONOPHOSPHATASE"/>
    <property type="match status" value="1"/>
</dbReference>
<evidence type="ECO:0000256" key="3">
    <source>
        <dbReference type="ARBA" id="ARBA00009759"/>
    </source>
</evidence>
<evidence type="ECO:0000256" key="4">
    <source>
        <dbReference type="ARBA" id="ARBA00022723"/>
    </source>
</evidence>
<dbReference type="InterPro" id="IPR000760">
    <property type="entry name" value="Inositol_monophosphatase-like"/>
</dbReference>
<evidence type="ECO:0000256" key="2">
    <source>
        <dbReference type="ARBA" id="ARBA00001946"/>
    </source>
</evidence>
<gene>
    <name evidence="9" type="ORF">GCM10009742_45670</name>
</gene>
<comment type="catalytic activity">
    <reaction evidence="1 7">
        <text>a myo-inositol phosphate + H2O = myo-inositol + phosphate</text>
        <dbReference type="Rhea" id="RHEA:24056"/>
        <dbReference type="ChEBI" id="CHEBI:15377"/>
        <dbReference type="ChEBI" id="CHEBI:17268"/>
        <dbReference type="ChEBI" id="CHEBI:43474"/>
        <dbReference type="ChEBI" id="CHEBI:84139"/>
        <dbReference type="EC" id="3.1.3.25"/>
    </reaction>
</comment>
<evidence type="ECO:0000256" key="8">
    <source>
        <dbReference type="SAM" id="MobiDB-lite"/>
    </source>
</evidence>
<evidence type="ECO:0000256" key="7">
    <source>
        <dbReference type="RuleBase" id="RU364068"/>
    </source>
</evidence>
<dbReference type="PRINTS" id="PR00377">
    <property type="entry name" value="IMPHPHTASES"/>
</dbReference>
<organism evidence="9 10">
    <name type="scientific">Kribbella karoonensis</name>
    <dbReference type="NCBI Taxonomy" id="324851"/>
    <lineage>
        <taxon>Bacteria</taxon>
        <taxon>Bacillati</taxon>
        <taxon>Actinomycetota</taxon>
        <taxon>Actinomycetes</taxon>
        <taxon>Propionibacteriales</taxon>
        <taxon>Kribbellaceae</taxon>
        <taxon>Kribbella</taxon>
    </lineage>
</organism>
<comment type="cofactor">
    <cofactor evidence="2 7">
        <name>Mg(2+)</name>
        <dbReference type="ChEBI" id="CHEBI:18420"/>
    </cofactor>
</comment>
<keyword evidence="6 7" id="KW-0460">Magnesium</keyword>
<evidence type="ECO:0000256" key="6">
    <source>
        <dbReference type="ARBA" id="ARBA00022842"/>
    </source>
</evidence>
<keyword evidence="5 7" id="KW-0378">Hydrolase</keyword>
<dbReference type="Proteomes" id="UP001500190">
    <property type="component" value="Unassembled WGS sequence"/>
</dbReference>
<protein>
    <recommendedName>
        <fullName evidence="7">Inositol-1-monophosphatase</fullName>
        <ecNumber evidence="7">3.1.3.25</ecNumber>
    </recommendedName>
</protein>
<dbReference type="PROSITE" id="PS00630">
    <property type="entry name" value="IMP_2"/>
    <property type="match status" value="1"/>
</dbReference>
<name>A0ABP4PWT9_9ACTN</name>
<dbReference type="PANTHER" id="PTHR20854:SF4">
    <property type="entry name" value="INOSITOL-1-MONOPHOSPHATASE-RELATED"/>
    <property type="match status" value="1"/>
</dbReference>
<comment type="caution">
    <text evidence="9">The sequence shown here is derived from an EMBL/GenBank/DDBJ whole genome shotgun (WGS) entry which is preliminary data.</text>
</comment>
<feature type="compositionally biased region" description="Low complexity" evidence="8">
    <location>
        <begin position="151"/>
        <end position="172"/>
    </location>
</feature>
<evidence type="ECO:0000256" key="1">
    <source>
        <dbReference type="ARBA" id="ARBA00001033"/>
    </source>
</evidence>
<evidence type="ECO:0000313" key="10">
    <source>
        <dbReference type="Proteomes" id="UP001500190"/>
    </source>
</evidence>
<dbReference type="SUPFAM" id="SSF56655">
    <property type="entry name" value="Carbohydrate phosphatase"/>
    <property type="match status" value="1"/>
</dbReference>
<dbReference type="RefSeq" id="WP_344194529.1">
    <property type="nucleotide sequence ID" value="NZ_BAAAND010000007.1"/>
</dbReference>
<dbReference type="InterPro" id="IPR033942">
    <property type="entry name" value="IMPase"/>
</dbReference>
<sequence>MSTAPHPVDLRELAVRLAIAAGEELLARQRGLSIDAAGVETKSSASDPVSAADRASEKLIVDGIGAARPGDGILGEEGTSRPSTTGLTWVIDPLDGTVNYLYGRADWSISIAAEDADGAIAGAVHQPRTGTTWSATRTGGAYRSDPPANPADPVNPADLSAEVSAEVSADAAGRARRESAPGARRLGPPRERLLETALVSTGFSYLPERRAQQAAVLQDVLPAVRDIRRGGSAALDLCSVADGTADAYYEHVIQPWDVAAGALIAREAGATVVRAFPQGILAAVPSVAEPLLELLNRRSV</sequence>
<evidence type="ECO:0000256" key="5">
    <source>
        <dbReference type="ARBA" id="ARBA00022801"/>
    </source>
</evidence>
<dbReference type="Gene3D" id="3.30.540.10">
    <property type="entry name" value="Fructose-1,6-Bisphosphatase, subunit A, domain 1"/>
    <property type="match status" value="1"/>
</dbReference>
<dbReference type="CDD" id="cd01639">
    <property type="entry name" value="IMPase"/>
    <property type="match status" value="1"/>
</dbReference>
<dbReference type="PROSITE" id="PS00629">
    <property type="entry name" value="IMP_1"/>
    <property type="match status" value="1"/>
</dbReference>
<dbReference type="InterPro" id="IPR020583">
    <property type="entry name" value="Inositol_monoP_metal-BS"/>
</dbReference>
<accession>A0ABP4PWT9</accession>
<dbReference type="InterPro" id="IPR020550">
    <property type="entry name" value="Inositol_monophosphatase_CS"/>
</dbReference>
<dbReference type="EC" id="3.1.3.25" evidence="7"/>
<comment type="similarity">
    <text evidence="3 7">Belongs to the inositol monophosphatase superfamily.</text>
</comment>
<dbReference type="Gene3D" id="3.40.190.80">
    <property type="match status" value="1"/>
</dbReference>